<dbReference type="KEGG" id="sinb:SIDU_07340"/>
<dbReference type="Pfam" id="PF07811">
    <property type="entry name" value="TadE"/>
    <property type="match status" value="1"/>
</dbReference>
<proteinExistence type="predicted"/>
<evidence type="ECO:0000313" key="5">
    <source>
        <dbReference type="Proteomes" id="UP000004550"/>
    </source>
</evidence>
<keyword evidence="2" id="KW-0472">Membrane</keyword>
<dbReference type="EMBL" id="CP013070">
    <property type="protein sequence ID" value="APL94334.1"/>
    <property type="molecule type" value="Genomic_DNA"/>
</dbReference>
<accession>A0A1L5BN60</accession>
<evidence type="ECO:0000313" key="4">
    <source>
        <dbReference type="EMBL" id="APL94334.1"/>
    </source>
</evidence>
<dbReference type="Proteomes" id="UP000004550">
    <property type="component" value="Chromosome"/>
</dbReference>
<keyword evidence="2" id="KW-0812">Transmembrane</keyword>
<evidence type="ECO:0000256" key="1">
    <source>
        <dbReference type="SAM" id="MobiDB-lite"/>
    </source>
</evidence>
<feature type="domain" description="TadE-like" evidence="3">
    <location>
        <begin position="15"/>
        <end position="57"/>
    </location>
</feature>
<dbReference type="RefSeq" id="WP_007683259.1">
    <property type="nucleotide sequence ID" value="NZ_CP013070.1"/>
</dbReference>
<protein>
    <submittedName>
        <fullName evidence="4">Tight adherence protein TadE</fullName>
    </submittedName>
</protein>
<evidence type="ECO:0000256" key="2">
    <source>
        <dbReference type="SAM" id="Phobius"/>
    </source>
</evidence>
<name>A0A1L5BN60_SPHIB</name>
<feature type="region of interest" description="Disordered" evidence="1">
    <location>
        <begin position="111"/>
        <end position="145"/>
    </location>
</feature>
<organism evidence="4 5">
    <name type="scientific">Sphingobium indicum (strain DSM 16412 / CCM 7286 / MTCC 6364 / B90A)</name>
    <dbReference type="NCBI Taxonomy" id="861109"/>
    <lineage>
        <taxon>Bacteria</taxon>
        <taxon>Pseudomonadati</taxon>
        <taxon>Pseudomonadota</taxon>
        <taxon>Alphaproteobacteria</taxon>
        <taxon>Sphingomonadales</taxon>
        <taxon>Sphingomonadaceae</taxon>
        <taxon>Sphingobium</taxon>
    </lineage>
</organism>
<reference evidence="4 5" key="1">
    <citation type="journal article" date="2012" name="J. Bacteriol.">
        <title>Genome sequence of Sphingobium indicum B90A, a hexachlorocyclohexane-degrading bacterium.</title>
        <authorList>
            <person name="Anand S."/>
            <person name="Sangwan N."/>
            <person name="Lata P."/>
            <person name="Kaur J."/>
            <person name="Dua A."/>
            <person name="Singh A.K."/>
            <person name="Verma M."/>
            <person name="Kaur J."/>
            <person name="Khurana J.P."/>
            <person name="Khurana P."/>
            <person name="Mathur S."/>
            <person name="Lal R."/>
        </authorList>
    </citation>
    <scope>NUCLEOTIDE SEQUENCE [LARGE SCALE GENOMIC DNA]</scope>
    <source>
        <strain evidence="5">DSM 16412 / CCM 7286 / MTCC 6364 / B90A</strain>
    </source>
</reference>
<keyword evidence="2" id="KW-1133">Transmembrane helix</keyword>
<evidence type="ECO:0000259" key="3">
    <source>
        <dbReference type="Pfam" id="PF07811"/>
    </source>
</evidence>
<sequence length="203" mass="21904">MSVAALFRRSSDQRGTAITEFGLIAPVFLLLMLGALDLAHTLYMQGVLQGVVQKAARDSTLESAQEETTQLAINQKIEDQVKRLAANADVSISRRNFYSYTKAAQAVAEPYNDNNGNDKCDDGEPFQDNNGNGVRDADGGSEGQGGTQAAVVMIVDVQYPRFFPLDKMIGLPGKVHLSAKTVLTNQPYGQKPGEPVSVVRNCP</sequence>
<dbReference type="AlphaFoldDB" id="A0A1L5BN60"/>
<feature type="transmembrane region" description="Helical" evidence="2">
    <location>
        <begin position="21"/>
        <end position="43"/>
    </location>
</feature>
<dbReference type="InterPro" id="IPR012495">
    <property type="entry name" value="TadE-like_dom"/>
</dbReference>
<gene>
    <name evidence="4" type="ORF">SIDU_07340</name>
</gene>